<dbReference type="EMBL" id="AUZZ01008804">
    <property type="protein sequence ID" value="EQD36270.1"/>
    <property type="molecule type" value="Genomic_DNA"/>
</dbReference>
<feature type="domain" description="Glycosyltransferase subfamily 4-like N-terminal" evidence="1">
    <location>
        <begin position="33"/>
        <end position="175"/>
    </location>
</feature>
<proteinExistence type="predicted"/>
<protein>
    <recommendedName>
        <fullName evidence="1">Glycosyltransferase subfamily 4-like N-terminal domain-containing protein</fullName>
    </recommendedName>
</protein>
<accession>T1A366</accession>
<dbReference type="SUPFAM" id="SSF53756">
    <property type="entry name" value="UDP-Glycosyltransferase/glycogen phosphorylase"/>
    <property type="match status" value="1"/>
</dbReference>
<reference evidence="2" key="2">
    <citation type="journal article" date="2014" name="ISME J.">
        <title>Microbial stratification in low pH oxic and suboxic macroscopic growths along an acid mine drainage.</title>
        <authorList>
            <person name="Mendez-Garcia C."/>
            <person name="Mesa V."/>
            <person name="Sprenger R.R."/>
            <person name="Richter M."/>
            <person name="Diez M.S."/>
            <person name="Solano J."/>
            <person name="Bargiela R."/>
            <person name="Golyshina O.V."/>
            <person name="Manteca A."/>
            <person name="Ramos J.L."/>
            <person name="Gallego J.R."/>
            <person name="Llorente I."/>
            <person name="Martins Dos Santos V.A."/>
            <person name="Jensen O.N."/>
            <person name="Pelaez A.I."/>
            <person name="Sanchez J."/>
            <person name="Ferrer M."/>
        </authorList>
    </citation>
    <scope>NUCLEOTIDE SEQUENCE</scope>
</reference>
<gene>
    <name evidence="2" type="ORF">B2A_12211</name>
</gene>
<dbReference type="AlphaFoldDB" id="T1A366"/>
<feature type="non-terminal residue" evidence="2">
    <location>
        <position position="193"/>
    </location>
</feature>
<comment type="caution">
    <text evidence="2">The sequence shown here is derived from an EMBL/GenBank/DDBJ whole genome shotgun (WGS) entry which is preliminary data.</text>
</comment>
<sequence>PRDRSGPGPHGFESRLLSLVSTLPETAVPSETFIPVSPPRPRRYLTDLRSDGPVARAIRRAYREFEPDLIHLHHFDAAFAEVAAALRTTRVPILFTAHDAELVCPNGQLVRPKAIICEGGIRPRCRFTGCSVGWGLPYELAQRAVFDRYVAPRIHSYLCPSDSLCRYLASHGYRPTVHLPSFAALPDPVVRSP</sequence>
<organism evidence="2">
    <name type="scientific">mine drainage metagenome</name>
    <dbReference type="NCBI Taxonomy" id="410659"/>
    <lineage>
        <taxon>unclassified sequences</taxon>
        <taxon>metagenomes</taxon>
        <taxon>ecological metagenomes</taxon>
    </lineage>
</organism>
<dbReference type="Gene3D" id="3.40.50.2000">
    <property type="entry name" value="Glycogen Phosphorylase B"/>
    <property type="match status" value="1"/>
</dbReference>
<evidence type="ECO:0000313" key="2">
    <source>
        <dbReference type="EMBL" id="EQD36270.1"/>
    </source>
</evidence>
<dbReference type="Pfam" id="PF13439">
    <property type="entry name" value="Glyco_transf_4"/>
    <property type="match status" value="1"/>
</dbReference>
<name>T1A366_9ZZZZ</name>
<feature type="non-terminal residue" evidence="2">
    <location>
        <position position="1"/>
    </location>
</feature>
<evidence type="ECO:0000259" key="1">
    <source>
        <dbReference type="Pfam" id="PF13439"/>
    </source>
</evidence>
<dbReference type="InterPro" id="IPR028098">
    <property type="entry name" value="Glyco_trans_4-like_N"/>
</dbReference>
<reference evidence="2" key="1">
    <citation type="submission" date="2013-08" db="EMBL/GenBank/DDBJ databases">
        <authorList>
            <person name="Mendez C."/>
            <person name="Richter M."/>
            <person name="Ferrer M."/>
            <person name="Sanchez J."/>
        </authorList>
    </citation>
    <scope>NUCLEOTIDE SEQUENCE</scope>
</reference>